<evidence type="ECO:0000259" key="3">
    <source>
        <dbReference type="Pfam" id="PF12887"/>
    </source>
</evidence>
<dbReference type="RefSeq" id="XP_019913748.1">
    <property type="nucleotide sequence ID" value="XM_020058083.1"/>
</dbReference>
<feature type="region of interest" description="Disordered" evidence="1">
    <location>
        <begin position="705"/>
        <end position="731"/>
    </location>
</feature>
<feature type="domain" description="Schizont-infected cell agglutination extracellular alpha" evidence="3">
    <location>
        <begin position="14"/>
        <end position="144"/>
    </location>
</feature>
<evidence type="ECO:0000256" key="1">
    <source>
        <dbReference type="SAM" id="MobiDB-lite"/>
    </source>
</evidence>
<accession>A0A1B1DW93</accession>
<evidence type="ECO:0000313" key="5">
    <source>
        <dbReference type="Proteomes" id="UP000092716"/>
    </source>
</evidence>
<dbReference type="GeneID" id="30908000"/>
<dbReference type="Proteomes" id="UP000092716">
    <property type="component" value="Chromosome 6"/>
</dbReference>
<sequence>MNNIQDDGKNDQGHCSEVGDGWEKELCKLLIRIFLWMDGLVQKHEPVYESNVRYTTWERRENERTREKEVLHSYYRCLIGKVTMVKMLGDHCDLEKVSTTVATRRAFMRQSVGNTGLGNTICNKVDVGSLIMGKTLIWKELKKWIDVYQRPGDPQRGLNQVKKEESALHLRRNNGQRPSCPSGNKKGQINKEALKNLGIVVDQDGELKILEDNVTFGKSALEEVVKKGLDAMQIASAVGNDEQKEPQVEKTVRKAVSKAIQGVLSPPATIKEWFTHFSKNVSPDDADDWKEFQAAKTLCEEGINKYDYDANMYKDFCEVMVRNILLVTNPKNQYEKEEGQTTCKRTVSNIPLCDLLKAWTYFMHLFCAPKEVIDYAFNWVKQVREAFRVSQNYAECTYNGPPNIPYEDGSDLSPEDRNLLLTNMLFYNTMREVTSKEWCVNRDKWKQRREALETQASAGAGEGMPARVISTNDESNNAHKLVKQINEALKKEQALKQKADEEGAEDDEEEEEEAQEEETQTSGDVQHNLREIIEEEPAAPAPPEEQIPAEDTGAEDDNSQKYSPAATVPVAPAERGSGRDGSIPYFGMLRKARKRYRRAYQIHGPPSLEEQIMDHGMDQSGPHGYTLVKQRNPRSTPRGRRKKRAVGRRRAGRRGVRRRMIIDIHLEVLDECDKGDLHSKKEEFFEILVQEFMDPKFMKEENVHNEQVPMEDAPKEQVLCSDSSFRVDVPK</sequence>
<protein>
    <submittedName>
        <fullName evidence="4">SICA antigen</fullName>
    </submittedName>
</protein>
<dbReference type="EMBL" id="CP016244">
    <property type="protein sequence ID" value="ANQ07053.1"/>
    <property type="molecule type" value="Genomic_DNA"/>
</dbReference>
<organism evidence="4 5">
    <name type="scientific">Plasmodium coatneyi</name>
    <dbReference type="NCBI Taxonomy" id="208452"/>
    <lineage>
        <taxon>Eukaryota</taxon>
        <taxon>Sar</taxon>
        <taxon>Alveolata</taxon>
        <taxon>Apicomplexa</taxon>
        <taxon>Aconoidasida</taxon>
        <taxon>Haemosporida</taxon>
        <taxon>Plasmodiidae</taxon>
        <taxon>Plasmodium</taxon>
    </lineage>
</organism>
<feature type="domain" description="Schizont-infected cell agglutination C-terminal" evidence="2">
    <location>
        <begin position="585"/>
        <end position="719"/>
    </location>
</feature>
<evidence type="ECO:0000259" key="2">
    <source>
        <dbReference type="Pfam" id="PF12879"/>
    </source>
</evidence>
<dbReference type="Pfam" id="PF12887">
    <property type="entry name" value="SICA_alpha"/>
    <property type="match status" value="1"/>
</dbReference>
<dbReference type="KEGG" id="pcot:PCOAH_00012740"/>
<dbReference type="VEuPathDB" id="PlasmoDB:PCOAH_00012740"/>
<dbReference type="AlphaFoldDB" id="A0A1B1DW93"/>
<feature type="region of interest" description="Disordered" evidence="1">
    <location>
        <begin position="454"/>
        <end position="476"/>
    </location>
</feature>
<name>A0A1B1DW93_9APIC</name>
<dbReference type="InterPro" id="IPR024288">
    <property type="entry name" value="SICA_C"/>
</dbReference>
<dbReference type="InterPro" id="IPR024290">
    <property type="entry name" value="SICA_extracell_a"/>
</dbReference>
<gene>
    <name evidence="4" type="ORF">PCOAH_00012740</name>
</gene>
<dbReference type="Pfam" id="PF12879">
    <property type="entry name" value="SICA_C"/>
    <property type="match status" value="1"/>
</dbReference>
<feature type="region of interest" description="Disordered" evidence="1">
    <location>
        <begin position="493"/>
        <end position="584"/>
    </location>
</feature>
<evidence type="ECO:0000313" key="4">
    <source>
        <dbReference type="EMBL" id="ANQ07053.1"/>
    </source>
</evidence>
<proteinExistence type="predicted"/>
<feature type="compositionally biased region" description="Acidic residues" evidence="1">
    <location>
        <begin position="502"/>
        <end position="519"/>
    </location>
</feature>
<keyword evidence="5" id="KW-1185">Reference proteome</keyword>
<reference evidence="5" key="1">
    <citation type="submission" date="2016-06" db="EMBL/GenBank/DDBJ databases">
        <title>First high quality genome sequence of Plasmodium coatneyi using continuous long reads from single molecule, real-time sequencing.</title>
        <authorList>
            <person name="Chien J.-T."/>
            <person name="Pakala S.B."/>
            <person name="Geraldo J.A."/>
            <person name="Lapp S.A."/>
            <person name="Barnwell J.W."/>
            <person name="Kissinger J.C."/>
            <person name="Galinski M.R."/>
            <person name="Humphrey J.C."/>
        </authorList>
    </citation>
    <scope>NUCLEOTIDE SEQUENCE [LARGE SCALE GENOMIC DNA]</scope>
    <source>
        <strain evidence="5">Hackeri</strain>
    </source>
</reference>
<feature type="compositionally biased region" description="Basic residues" evidence="1">
    <location>
        <begin position="637"/>
        <end position="652"/>
    </location>
</feature>
<feature type="region of interest" description="Disordered" evidence="1">
    <location>
        <begin position="617"/>
        <end position="652"/>
    </location>
</feature>